<dbReference type="Proteomes" id="UP000465360">
    <property type="component" value="Unassembled WGS sequence"/>
</dbReference>
<dbReference type="SUPFAM" id="SSF53474">
    <property type="entry name" value="alpha/beta-Hydrolases"/>
    <property type="match status" value="1"/>
</dbReference>
<feature type="domain" description="AB hydrolase-1" evidence="1">
    <location>
        <begin position="86"/>
        <end position="211"/>
    </location>
</feature>
<accession>A0A7I9YHB9</accession>
<gene>
    <name evidence="2" type="ORF">MBOU_01230</name>
</gene>
<name>A0A7I9YHB9_MYCBU</name>
<dbReference type="EMBL" id="BLKZ01000001">
    <property type="protein sequence ID" value="GFG88081.1"/>
    <property type="molecule type" value="Genomic_DNA"/>
</dbReference>
<protein>
    <recommendedName>
        <fullName evidence="1">AB hydrolase-1 domain-containing protein</fullName>
    </recommendedName>
</protein>
<dbReference type="PANTHER" id="PTHR12277:SF79">
    <property type="entry name" value="XAA-PRO DIPEPTIDYL-PEPTIDASE-RELATED"/>
    <property type="match status" value="1"/>
</dbReference>
<dbReference type="Gene3D" id="3.40.50.1820">
    <property type="entry name" value="alpha/beta hydrolase"/>
    <property type="match status" value="1"/>
</dbReference>
<evidence type="ECO:0000259" key="1">
    <source>
        <dbReference type="Pfam" id="PF00561"/>
    </source>
</evidence>
<evidence type="ECO:0000313" key="3">
    <source>
        <dbReference type="Proteomes" id="UP000465360"/>
    </source>
</evidence>
<keyword evidence="3" id="KW-1185">Reference proteome</keyword>
<dbReference type="InterPro" id="IPR000073">
    <property type="entry name" value="AB_hydrolase_1"/>
</dbReference>
<sequence length="286" mass="30902">MTRRGPGKRGLAFVIVALMLGGLAATLWGQQRRLIYFPTRGPVPSVTTIARDAQDVVLETADGLRLGAWYLPSRGPRPGTRASPGPAILVCNGNGGDRSGRAPLALALQRAGFSVLLFDYRGYGENPGKPTEEGLALDAAAARAWLVARPEVDPKRLVYFGESLGGAVSLRLALEHPPAALVLRSPFTSLADAGRVHYPYLPLHLLLLDRYPSIDRIAALRAPLLVIAGDRDSVVPDTLSRRLFDAAPEPKKFVLIADADHNDRELLDGTELIGETLKFLREHSVL</sequence>
<dbReference type="AlphaFoldDB" id="A0A7I9YHB9"/>
<dbReference type="InterPro" id="IPR029058">
    <property type="entry name" value="AB_hydrolase_fold"/>
</dbReference>
<dbReference type="GO" id="GO:0003824">
    <property type="term" value="F:catalytic activity"/>
    <property type="evidence" value="ECO:0007669"/>
    <property type="project" value="UniProtKB-ARBA"/>
</dbReference>
<proteinExistence type="predicted"/>
<dbReference type="Pfam" id="PF00561">
    <property type="entry name" value="Abhydrolase_1"/>
    <property type="match status" value="1"/>
</dbReference>
<comment type="caution">
    <text evidence="2">The sequence shown here is derived from an EMBL/GenBank/DDBJ whole genome shotgun (WGS) entry which is preliminary data.</text>
</comment>
<evidence type="ECO:0000313" key="2">
    <source>
        <dbReference type="EMBL" id="GFG88081.1"/>
    </source>
</evidence>
<dbReference type="PANTHER" id="PTHR12277">
    <property type="entry name" value="ALPHA/BETA HYDROLASE DOMAIN-CONTAINING PROTEIN"/>
    <property type="match status" value="1"/>
</dbReference>
<reference evidence="2 3" key="1">
    <citation type="journal article" date="2019" name="Emerg. Microbes Infect.">
        <title>Comprehensive subspecies identification of 175 nontuberculous mycobacteria species based on 7547 genomic profiles.</title>
        <authorList>
            <person name="Matsumoto Y."/>
            <person name="Kinjo T."/>
            <person name="Motooka D."/>
            <person name="Nabeya D."/>
            <person name="Jung N."/>
            <person name="Uechi K."/>
            <person name="Horii T."/>
            <person name="Iida T."/>
            <person name="Fujita J."/>
            <person name="Nakamura S."/>
        </authorList>
    </citation>
    <scope>NUCLEOTIDE SEQUENCE [LARGE SCALE GENOMIC DNA]</scope>
    <source>
        <strain evidence="2 3">JCM 30725</strain>
    </source>
</reference>
<organism evidence="2 3">
    <name type="scientific">Mycobacterium bourgelatii</name>
    <dbReference type="NCBI Taxonomy" id="1273442"/>
    <lineage>
        <taxon>Bacteria</taxon>
        <taxon>Bacillati</taxon>
        <taxon>Actinomycetota</taxon>
        <taxon>Actinomycetes</taxon>
        <taxon>Mycobacteriales</taxon>
        <taxon>Mycobacteriaceae</taxon>
        <taxon>Mycobacterium</taxon>
    </lineage>
</organism>